<feature type="transmembrane region" description="Helical" evidence="5">
    <location>
        <begin position="12"/>
        <end position="34"/>
    </location>
</feature>
<organism evidence="7 8">
    <name type="scientific">Candidatus Pseudobacter hemicellulosilyticus</name>
    <dbReference type="NCBI Taxonomy" id="3121375"/>
    <lineage>
        <taxon>Bacteria</taxon>
        <taxon>Pseudomonadati</taxon>
        <taxon>Bacteroidota</taxon>
        <taxon>Chitinophagia</taxon>
        <taxon>Chitinophagales</taxon>
        <taxon>Chitinophagaceae</taxon>
        <taxon>Pseudobacter</taxon>
    </lineage>
</organism>
<dbReference type="Pfam" id="PF07291">
    <property type="entry name" value="MauE"/>
    <property type="match status" value="1"/>
</dbReference>
<name>A0AAJ6BFX7_9BACT</name>
<keyword evidence="3 5" id="KW-1133">Transmembrane helix</keyword>
<keyword evidence="2 5" id="KW-0812">Transmembrane</keyword>
<dbReference type="Proteomes" id="UP001220610">
    <property type="component" value="Chromosome"/>
</dbReference>
<feature type="transmembrane region" description="Helical" evidence="5">
    <location>
        <begin position="54"/>
        <end position="77"/>
    </location>
</feature>
<proteinExistence type="predicted"/>
<protein>
    <recommendedName>
        <fullName evidence="6">Methylamine utilisation protein MauE domain-containing protein</fullName>
    </recommendedName>
</protein>
<gene>
    <name evidence="7" type="ORF">P0Y53_24120</name>
</gene>
<feature type="transmembrane region" description="Helical" evidence="5">
    <location>
        <begin position="84"/>
        <end position="106"/>
    </location>
</feature>
<comment type="subcellular location">
    <subcellularLocation>
        <location evidence="1">Membrane</location>
        <topology evidence="1">Multi-pass membrane protein</topology>
    </subcellularLocation>
</comment>
<evidence type="ECO:0000259" key="6">
    <source>
        <dbReference type="Pfam" id="PF07291"/>
    </source>
</evidence>
<sequence length="161" mass="18608">MQFKKFVKQQIFTRRFAIELFAVLFMSMFFYTAISKLTDYTMSREQMALMPLMTPIAHIVSWLLPLTEIILATLLFFPLTRKIGFYLSTSLMISFTLYIVYMMLFYPELPCSCGGFLSNLSWPAHLVFNGAFILMGILAIILLRNRVNTNGLKSNNYSLAH</sequence>
<dbReference type="AlphaFoldDB" id="A0AAJ6BFX7"/>
<feature type="transmembrane region" description="Helical" evidence="5">
    <location>
        <begin position="126"/>
        <end position="143"/>
    </location>
</feature>
<dbReference type="GO" id="GO:0030416">
    <property type="term" value="P:methylamine metabolic process"/>
    <property type="evidence" value="ECO:0007669"/>
    <property type="project" value="InterPro"/>
</dbReference>
<accession>A0AAJ6BFX7</accession>
<feature type="domain" description="Methylamine utilisation protein MauE" evidence="6">
    <location>
        <begin position="16"/>
        <end position="141"/>
    </location>
</feature>
<evidence type="ECO:0000313" key="8">
    <source>
        <dbReference type="Proteomes" id="UP001220610"/>
    </source>
</evidence>
<evidence type="ECO:0000256" key="3">
    <source>
        <dbReference type="ARBA" id="ARBA00022989"/>
    </source>
</evidence>
<evidence type="ECO:0000256" key="4">
    <source>
        <dbReference type="ARBA" id="ARBA00023136"/>
    </source>
</evidence>
<reference evidence="7" key="1">
    <citation type="submission" date="2023-03" db="EMBL/GenBank/DDBJ databases">
        <title>Andean soil-derived lignocellulolytic bacterial consortium as a source of novel taxa and putative plastic-active enzymes.</title>
        <authorList>
            <person name="Diaz-Garcia L."/>
            <person name="Chuvochina M."/>
            <person name="Feuerriegel G."/>
            <person name="Bunk B."/>
            <person name="Sproer C."/>
            <person name="Streit W.R."/>
            <person name="Rodriguez L.M."/>
            <person name="Overmann J."/>
            <person name="Jimenez D.J."/>
        </authorList>
    </citation>
    <scope>NUCLEOTIDE SEQUENCE</scope>
    <source>
        <strain evidence="7">MAG 7</strain>
    </source>
</reference>
<dbReference type="InterPro" id="IPR009908">
    <property type="entry name" value="Methylamine_util_MauE"/>
</dbReference>
<evidence type="ECO:0000256" key="5">
    <source>
        <dbReference type="SAM" id="Phobius"/>
    </source>
</evidence>
<evidence type="ECO:0000256" key="1">
    <source>
        <dbReference type="ARBA" id="ARBA00004141"/>
    </source>
</evidence>
<evidence type="ECO:0000313" key="7">
    <source>
        <dbReference type="EMBL" id="WEK35583.1"/>
    </source>
</evidence>
<evidence type="ECO:0000256" key="2">
    <source>
        <dbReference type="ARBA" id="ARBA00022692"/>
    </source>
</evidence>
<dbReference type="GO" id="GO:0016020">
    <property type="term" value="C:membrane"/>
    <property type="evidence" value="ECO:0007669"/>
    <property type="project" value="UniProtKB-SubCell"/>
</dbReference>
<keyword evidence="4 5" id="KW-0472">Membrane</keyword>
<dbReference type="EMBL" id="CP119311">
    <property type="protein sequence ID" value="WEK35583.1"/>
    <property type="molecule type" value="Genomic_DNA"/>
</dbReference>